<dbReference type="InterPro" id="IPR051685">
    <property type="entry name" value="Ycf3/AcsC/BcsC/TPR_MFPF"/>
</dbReference>
<dbReference type="Pfam" id="PF13424">
    <property type="entry name" value="TPR_12"/>
    <property type="match status" value="1"/>
</dbReference>
<feature type="repeat" description="TPR" evidence="3">
    <location>
        <begin position="79"/>
        <end position="112"/>
    </location>
</feature>
<dbReference type="PROSITE" id="PS50005">
    <property type="entry name" value="TPR"/>
    <property type="match status" value="1"/>
</dbReference>
<accession>A0A7Z7FE58</accession>
<evidence type="ECO:0000256" key="3">
    <source>
        <dbReference type="PROSITE-ProRule" id="PRU00339"/>
    </source>
</evidence>
<name>A0A7Z7FE58_9EURY</name>
<dbReference type="InterPro" id="IPR011990">
    <property type="entry name" value="TPR-like_helical_dom_sf"/>
</dbReference>
<keyword evidence="2 3" id="KW-0802">TPR repeat</keyword>
<dbReference type="Gene3D" id="1.25.40.10">
    <property type="entry name" value="Tetratricopeptide repeat domain"/>
    <property type="match status" value="1"/>
</dbReference>
<reference evidence="4 5" key="1">
    <citation type="submission" date="2016-10" db="EMBL/GenBank/DDBJ databases">
        <authorList>
            <person name="Varghese N."/>
            <person name="Submissions S."/>
        </authorList>
    </citation>
    <scope>NUCLEOTIDE SEQUENCE [LARGE SCALE GENOMIC DNA]</scope>
    <source>
        <strain evidence="4 5">PL 12/M</strain>
    </source>
</reference>
<organism evidence="4 5">
    <name type="scientific">Methanolobus vulcani</name>
    <dbReference type="NCBI Taxonomy" id="38026"/>
    <lineage>
        <taxon>Archaea</taxon>
        <taxon>Methanobacteriati</taxon>
        <taxon>Methanobacteriota</taxon>
        <taxon>Stenosarchaea group</taxon>
        <taxon>Methanomicrobia</taxon>
        <taxon>Methanosarcinales</taxon>
        <taxon>Methanosarcinaceae</taxon>
        <taxon>Methanolobus</taxon>
    </lineage>
</organism>
<comment type="caution">
    <text evidence="4">The sequence shown here is derived from an EMBL/GenBank/DDBJ whole genome shotgun (WGS) entry which is preliminary data.</text>
</comment>
<dbReference type="SUPFAM" id="SSF48452">
    <property type="entry name" value="TPR-like"/>
    <property type="match status" value="1"/>
</dbReference>
<dbReference type="InterPro" id="IPR019734">
    <property type="entry name" value="TPR_rpt"/>
</dbReference>
<sequence>MRVMKERNSDVADMWIDKGLNEQDPEKKLHYFGLALELNPNNPVALNNKGMLLYKKGKFHEAIECYDKILKQYNMSRHLPALYNKALTLKKMERFEAALTFMNRALKQQPDNEKIKLHVENLTRIVDGKEEIKPRIETRIPIEKLAVNQIYTLWEPPAVSTLLAYEMKCSQKDIKYYKGFGEDLVKEKIVRDKINRRVYCCGTCRFHKNKLCQHKDTKAMLISQNAICRNFRPD</sequence>
<dbReference type="AlphaFoldDB" id="A0A7Z7FE58"/>
<evidence type="ECO:0000313" key="4">
    <source>
        <dbReference type="EMBL" id="SDF79325.1"/>
    </source>
</evidence>
<protein>
    <submittedName>
        <fullName evidence="4">TPR repeat-containing protein</fullName>
    </submittedName>
</protein>
<gene>
    <name evidence="4" type="ORF">SAMN04488589_1339</name>
</gene>
<evidence type="ECO:0000256" key="1">
    <source>
        <dbReference type="ARBA" id="ARBA00022737"/>
    </source>
</evidence>
<evidence type="ECO:0000256" key="2">
    <source>
        <dbReference type="ARBA" id="ARBA00022803"/>
    </source>
</evidence>
<dbReference type="Proteomes" id="UP000199259">
    <property type="component" value="Unassembled WGS sequence"/>
</dbReference>
<dbReference type="PANTHER" id="PTHR44943">
    <property type="entry name" value="CELLULOSE SYNTHASE OPERON PROTEIN C"/>
    <property type="match status" value="1"/>
</dbReference>
<keyword evidence="1" id="KW-0677">Repeat</keyword>
<proteinExistence type="predicted"/>
<evidence type="ECO:0000313" key="5">
    <source>
        <dbReference type="Proteomes" id="UP000199259"/>
    </source>
</evidence>
<dbReference type="PANTHER" id="PTHR44943:SF8">
    <property type="entry name" value="TPR REPEAT-CONTAINING PROTEIN MJ0263"/>
    <property type="match status" value="1"/>
</dbReference>
<dbReference type="EMBL" id="FNCA01000004">
    <property type="protein sequence ID" value="SDF79325.1"/>
    <property type="molecule type" value="Genomic_DNA"/>
</dbReference>
<dbReference type="SMART" id="SM00028">
    <property type="entry name" value="TPR"/>
    <property type="match status" value="2"/>
</dbReference>
<keyword evidence="5" id="KW-1185">Reference proteome</keyword>